<feature type="transmembrane region" description="Helical" evidence="5">
    <location>
        <begin position="115"/>
        <end position="133"/>
    </location>
</feature>
<dbReference type="EMBL" id="BLZA01000010">
    <property type="protein sequence ID" value="GHJ84955.1"/>
    <property type="molecule type" value="Genomic_DNA"/>
</dbReference>
<evidence type="ECO:0000256" key="2">
    <source>
        <dbReference type="ARBA" id="ARBA00022692"/>
    </source>
</evidence>
<name>A0A8H3YD28_9TREE</name>
<dbReference type="AlphaFoldDB" id="A0A8H3YD28"/>
<feature type="transmembrane region" description="Helical" evidence="5">
    <location>
        <begin position="27"/>
        <end position="52"/>
    </location>
</feature>
<reference evidence="7" key="1">
    <citation type="submission" date="2020-07" db="EMBL/GenBank/DDBJ databases">
        <title>Draft Genome Sequence of a Deep-Sea Yeast, Naganishia (Cryptococcus) liquefaciens strain N6.</title>
        <authorList>
            <person name="Han Y.W."/>
            <person name="Kajitani R."/>
            <person name="Morimoto H."/>
            <person name="Parhat M."/>
            <person name="Tsubouchi H."/>
            <person name="Bakenova O."/>
            <person name="Ogata M."/>
            <person name="Argunhan B."/>
            <person name="Aoki R."/>
            <person name="Kajiwara S."/>
            <person name="Itoh T."/>
            <person name="Iwasaki H."/>
        </authorList>
    </citation>
    <scope>NUCLEOTIDE SEQUENCE</scope>
    <source>
        <strain evidence="7">N6</strain>
    </source>
</reference>
<dbReference type="Proteomes" id="UP000620104">
    <property type="component" value="Unassembled WGS sequence"/>
</dbReference>
<dbReference type="OrthoDB" id="1641132at2759"/>
<accession>A0A8H3YD28</accession>
<organism evidence="7 8">
    <name type="scientific">Naganishia liquefaciens</name>
    <dbReference type="NCBI Taxonomy" id="104408"/>
    <lineage>
        <taxon>Eukaryota</taxon>
        <taxon>Fungi</taxon>
        <taxon>Dikarya</taxon>
        <taxon>Basidiomycota</taxon>
        <taxon>Agaricomycotina</taxon>
        <taxon>Tremellomycetes</taxon>
        <taxon>Filobasidiales</taxon>
        <taxon>Filobasidiaceae</taxon>
        <taxon>Naganishia</taxon>
    </lineage>
</organism>
<evidence type="ECO:0000256" key="3">
    <source>
        <dbReference type="ARBA" id="ARBA00022989"/>
    </source>
</evidence>
<keyword evidence="3 5" id="KW-1133">Transmembrane helix</keyword>
<dbReference type="PANTHER" id="PTHR23241:SF102">
    <property type="entry name" value="LD23009P"/>
    <property type="match status" value="1"/>
</dbReference>
<gene>
    <name evidence="7" type="ORF">NliqN6_1357</name>
</gene>
<comment type="subcellular location">
    <subcellularLocation>
        <location evidence="1">Membrane</location>
    </subcellularLocation>
</comment>
<evidence type="ECO:0000256" key="1">
    <source>
        <dbReference type="ARBA" id="ARBA00004370"/>
    </source>
</evidence>
<evidence type="ECO:0000313" key="7">
    <source>
        <dbReference type="EMBL" id="GHJ84955.1"/>
    </source>
</evidence>
<feature type="transmembrane region" description="Helical" evidence="5">
    <location>
        <begin position="64"/>
        <end position="82"/>
    </location>
</feature>
<sequence>MGNSISYLVRSTNAWLHAPATLRGGYVLAWGMAFGFQVWQSFIGGVVAFKTLPRQTFGLLQSKTFPVYFLANTLLTTALLTLDVKLRPDLIKNFKALPVATLVALNTGHFWRSTAGLGVVALGLNLVNGVWIAPRTTEVMFERHRLERLEGRVSDKHPSGEMKYLNKQFQTLHSISSVLNMGALAATGLIGWKIGTKGLGPKVSGGLGVM</sequence>
<dbReference type="Pfam" id="PF13664">
    <property type="entry name" value="DUF4149"/>
    <property type="match status" value="1"/>
</dbReference>
<keyword evidence="2 5" id="KW-0812">Transmembrane</keyword>
<keyword evidence="4 5" id="KW-0472">Membrane</keyword>
<protein>
    <recommendedName>
        <fullName evidence="6">TMEM205-like domain-containing protein</fullName>
    </recommendedName>
</protein>
<dbReference type="PANTHER" id="PTHR23241">
    <property type="entry name" value="LATE EMBRYOGENESIS ABUNDANT PLANTS LEA-RELATED"/>
    <property type="match status" value="1"/>
</dbReference>
<comment type="caution">
    <text evidence="7">The sequence shown here is derived from an EMBL/GenBank/DDBJ whole genome shotgun (WGS) entry which is preliminary data.</text>
</comment>
<evidence type="ECO:0000259" key="6">
    <source>
        <dbReference type="Pfam" id="PF13664"/>
    </source>
</evidence>
<dbReference type="InterPro" id="IPR025423">
    <property type="entry name" value="TMEM205-like"/>
</dbReference>
<evidence type="ECO:0000256" key="4">
    <source>
        <dbReference type="ARBA" id="ARBA00023136"/>
    </source>
</evidence>
<dbReference type="GO" id="GO:0016020">
    <property type="term" value="C:membrane"/>
    <property type="evidence" value="ECO:0007669"/>
    <property type="project" value="UniProtKB-SubCell"/>
</dbReference>
<dbReference type="InterPro" id="IPR053009">
    <property type="entry name" value="Xanthocillin_Biosynth-Assoc"/>
</dbReference>
<feature type="domain" description="TMEM205-like" evidence="6">
    <location>
        <begin position="28"/>
        <end position="144"/>
    </location>
</feature>
<keyword evidence="8" id="KW-1185">Reference proteome</keyword>
<evidence type="ECO:0000256" key="5">
    <source>
        <dbReference type="SAM" id="Phobius"/>
    </source>
</evidence>
<evidence type="ECO:0000313" key="8">
    <source>
        <dbReference type="Proteomes" id="UP000620104"/>
    </source>
</evidence>
<proteinExistence type="predicted"/>